<accession>A0A835ASS1</accession>
<evidence type="ECO:0000313" key="7">
    <source>
        <dbReference type="Proteomes" id="UP000636709"/>
    </source>
</evidence>
<dbReference type="Proteomes" id="UP000636709">
    <property type="component" value="Unassembled WGS sequence"/>
</dbReference>
<comment type="caution">
    <text evidence="6">The sequence shown here is derived from an EMBL/GenBank/DDBJ whole genome shotgun (WGS) entry which is preliminary data.</text>
</comment>
<dbReference type="EMBL" id="JACEFO010002202">
    <property type="protein sequence ID" value="KAF8673783.1"/>
    <property type="molecule type" value="Genomic_DNA"/>
</dbReference>
<comment type="subcellular location">
    <subcellularLocation>
        <location evidence="1">Cytoplasm</location>
    </subcellularLocation>
</comment>
<dbReference type="InterPro" id="IPR001611">
    <property type="entry name" value="Leu-rich_rpt"/>
</dbReference>
<evidence type="ECO:0000256" key="1">
    <source>
        <dbReference type="ARBA" id="ARBA00004496"/>
    </source>
</evidence>
<keyword evidence="4" id="KW-0677">Repeat</keyword>
<feature type="compositionally biased region" description="Polar residues" evidence="5">
    <location>
        <begin position="603"/>
        <end position="614"/>
    </location>
</feature>
<feature type="region of interest" description="Disordered" evidence="5">
    <location>
        <begin position="597"/>
        <end position="632"/>
    </location>
</feature>
<dbReference type="PANTHER" id="PTHR15454">
    <property type="entry name" value="NISCHARIN RELATED"/>
    <property type="match status" value="1"/>
</dbReference>
<sequence>MATPHGGSPAAPVTGDRYLELLVRFVARNAGALLDGTVTLRLHPVGLHYVASRLEALRELEAVGAGAPVDYLRAYVADLGDHRALEQLRRILRLLTSLKVVAAGPARDPAPLSLLPFARLRVLELRGCDLSTSPARGLLELRHTLEKLVCYDSTVRFYHPPARFRFFIQVFLVEFNDALRHVFTSRIMDIKDSPVWSKLSYVSCASNDIVLMDESLQLLPAIETLDLSRNKFAKVDNLWKCTKLRNLDLGFNHLRSISSLSEVSSRIVKLVVRNNALTTVHGIENLKSLMGLDLSYNIISNFSELEILGTLSLLQNLWLEGNPICCARWYRAHVFSFFRNPENLRLDDKGMNTQEYWEKQVLFARRQNQPAGYGFYFPAIDDHEDEDTLTSKMVCGFYSVTPIELSGHERKISRLASIVDGERNLCDDGVEQQSTPCDSDSSKKDEVAAADHDIKIASLINTVELLKKEKSSDWLREFKEWMDDNAEKIEGENLSPDFTSGNGRYIRQKKRQKAHKEISNDMSDLTHVSEGGSSSNLLESDSSFTDNVYYTPNGIIKESSNEVDADKAHLKMHFNTFQRPPSLELAGTSHTDPFSKWDGSRNMLANGTPSNTMSKLIESSPYNAYPSPQSPPQYKEDILHRRLFLEEEFLQISGHLHSVGSLGSGSSCSDDSSDDFCSCNSEDDCAAIQTKMELALNGKVASFPFVDRNHEGTKFFSGEKGLPHHSAEDEPSRTDHREFDIEEFHGSNQRNGHLDHISGHLVGQNGKQKFKRRVFPFKNHNGTKLESIKMNGNQVDEHVLFEGNGHFTCDQSKSTQKEEGSKSHYSRILPKNVGTNIISCSTNEHKIVEDFFNSEVANSDKSETCEQVACCAYLFQDGSSLVQRDVALLRSSQNKLYVLLLDMFCDEKENMPRVLDSYTLESLKMVSVGLGLQLLSWENIQVELFEKCICGSAKTGIFFYSMFMFWRNDAEGNHGLAIWAMFGLSIYIYLQSFKVGFRVLVLHFYLLDCLTSCLNITGHFCSAEDSLFIRSIIVTEGSILVCIEDLDQFGGVPDDSDPAYFYLDASCSIRNVLEVVSCAWVLMIPKSLVYYMVIHQHDNKSLTLVLDNHRQGELQNSIQNPNNKQTDEMDLVHTWKLKWFSEEALLKFISVLKALYLTEAASSLSVKCIS</sequence>
<dbReference type="FunFam" id="3.80.10.10:FF:000140">
    <property type="entry name" value="Outer arm dynein light chain 1 protein"/>
    <property type="match status" value="1"/>
</dbReference>
<dbReference type="SUPFAM" id="SSF52058">
    <property type="entry name" value="L domain-like"/>
    <property type="match status" value="1"/>
</dbReference>
<dbReference type="OrthoDB" id="7451790at2759"/>
<protein>
    <recommendedName>
        <fullName evidence="8">Outer arm dynein light chain 1 protein</fullName>
    </recommendedName>
</protein>
<evidence type="ECO:0008006" key="8">
    <source>
        <dbReference type="Google" id="ProtNLM"/>
    </source>
</evidence>
<proteinExistence type="predicted"/>
<dbReference type="Gene3D" id="3.80.10.10">
    <property type="entry name" value="Ribonuclease Inhibitor"/>
    <property type="match status" value="1"/>
</dbReference>
<gene>
    <name evidence="6" type="ORF">HU200_048538</name>
</gene>
<keyword evidence="3" id="KW-0433">Leucine-rich repeat</keyword>
<dbReference type="AlphaFoldDB" id="A0A835ASS1"/>
<dbReference type="InterPro" id="IPR032675">
    <property type="entry name" value="LRR_dom_sf"/>
</dbReference>
<dbReference type="SMART" id="SM00365">
    <property type="entry name" value="LRR_SD22"/>
    <property type="match status" value="4"/>
</dbReference>
<evidence type="ECO:0000256" key="3">
    <source>
        <dbReference type="ARBA" id="ARBA00022614"/>
    </source>
</evidence>
<evidence type="ECO:0000313" key="6">
    <source>
        <dbReference type="EMBL" id="KAF8673783.1"/>
    </source>
</evidence>
<reference evidence="6" key="1">
    <citation type="submission" date="2020-07" db="EMBL/GenBank/DDBJ databases">
        <title>Genome sequence and genetic diversity analysis of an under-domesticated orphan crop, white fonio (Digitaria exilis).</title>
        <authorList>
            <person name="Bennetzen J.L."/>
            <person name="Chen S."/>
            <person name="Ma X."/>
            <person name="Wang X."/>
            <person name="Yssel A.E.J."/>
            <person name="Chaluvadi S.R."/>
            <person name="Johnson M."/>
            <person name="Gangashetty P."/>
            <person name="Hamidou F."/>
            <person name="Sanogo M.D."/>
            <person name="Zwaenepoel A."/>
            <person name="Wallace J."/>
            <person name="Van De Peer Y."/>
            <person name="Van Deynze A."/>
        </authorList>
    </citation>
    <scope>NUCLEOTIDE SEQUENCE</scope>
    <source>
        <tissue evidence="6">Leaves</tissue>
    </source>
</reference>
<organism evidence="6 7">
    <name type="scientific">Digitaria exilis</name>
    <dbReference type="NCBI Taxonomy" id="1010633"/>
    <lineage>
        <taxon>Eukaryota</taxon>
        <taxon>Viridiplantae</taxon>
        <taxon>Streptophyta</taxon>
        <taxon>Embryophyta</taxon>
        <taxon>Tracheophyta</taxon>
        <taxon>Spermatophyta</taxon>
        <taxon>Magnoliopsida</taxon>
        <taxon>Liliopsida</taxon>
        <taxon>Poales</taxon>
        <taxon>Poaceae</taxon>
        <taxon>PACMAD clade</taxon>
        <taxon>Panicoideae</taxon>
        <taxon>Panicodae</taxon>
        <taxon>Paniceae</taxon>
        <taxon>Anthephorinae</taxon>
        <taxon>Digitaria</taxon>
    </lineage>
</organism>
<dbReference type="InterPro" id="IPR025875">
    <property type="entry name" value="Leu-rich_rpt_4"/>
</dbReference>
<evidence type="ECO:0000256" key="4">
    <source>
        <dbReference type="ARBA" id="ARBA00022737"/>
    </source>
</evidence>
<evidence type="ECO:0000256" key="2">
    <source>
        <dbReference type="ARBA" id="ARBA00022490"/>
    </source>
</evidence>
<keyword evidence="7" id="KW-1185">Reference proteome</keyword>
<evidence type="ECO:0000256" key="5">
    <source>
        <dbReference type="SAM" id="MobiDB-lite"/>
    </source>
</evidence>
<keyword evidence="2" id="KW-0963">Cytoplasm</keyword>
<name>A0A835ASS1_9POAL</name>
<dbReference type="Pfam" id="PF12799">
    <property type="entry name" value="LRR_4"/>
    <property type="match status" value="1"/>
</dbReference>
<dbReference type="GO" id="GO:0005737">
    <property type="term" value="C:cytoplasm"/>
    <property type="evidence" value="ECO:0007669"/>
    <property type="project" value="UniProtKB-SubCell"/>
</dbReference>
<dbReference type="PANTHER" id="PTHR15454:SF69">
    <property type="entry name" value="SERINE_THREONINE-PROTEIN KINASE 11-INTERACTING PROTEIN"/>
    <property type="match status" value="1"/>
</dbReference>
<dbReference type="PROSITE" id="PS51450">
    <property type="entry name" value="LRR"/>
    <property type="match status" value="2"/>
</dbReference>